<feature type="domain" description="Molybdopterin oxidoreductase" evidence="10">
    <location>
        <begin position="113"/>
        <end position="498"/>
    </location>
</feature>
<dbReference type="InterPro" id="IPR050123">
    <property type="entry name" value="Prok_molybdopt-oxidoreductase"/>
</dbReference>
<comment type="cofactor">
    <cofactor evidence="1">
        <name>Mo-bis(molybdopterin guanine dinucleotide)</name>
        <dbReference type="ChEBI" id="CHEBI:60539"/>
    </cofactor>
</comment>
<keyword evidence="4" id="KW-0004">4Fe-4S</keyword>
<dbReference type="CDD" id="cd02767">
    <property type="entry name" value="MopB_ydeP"/>
    <property type="match status" value="1"/>
</dbReference>
<dbReference type="PANTHER" id="PTHR43105">
    <property type="entry name" value="RESPIRATORY NITRATE REDUCTASE"/>
    <property type="match status" value="1"/>
</dbReference>
<dbReference type="Gene3D" id="3.40.228.10">
    <property type="entry name" value="Dimethylsulfoxide Reductase, domain 2"/>
    <property type="match status" value="1"/>
</dbReference>
<keyword evidence="7" id="KW-0560">Oxidoreductase</keyword>
<feature type="domain" description="Molybdopterin dinucleotide-binding" evidence="11">
    <location>
        <begin position="646"/>
        <end position="759"/>
    </location>
</feature>
<evidence type="ECO:0000256" key="2">
    <source>
        <dbReference type="ARBA" id="ARBA00001966"/>
    </source>
</evidence>
<dbReference type="GO" id="GO:0030151">
    <property type="term" value="F:molybdenum ion binding"/>
    <property type="evidence" value="ECO:0007669"/>
    <property type="project" value="InterPro"/>
</dbReference>
<dbReference type="Pfam" id="PF01568">
    <property type="entry name" value="Molydop_binding"/>
    <property type="match status" value="1"/>
</dbReference>
<keyword evidence="8" id="KW-0408">Iron</keyword>
<dbReference type="Gene3D" id="3.40.50.740">
    <property type="match status" value="1"/>
</dbReference>
<dbReference type="SUPFAM" id="SSF50692">
    <property type="entry name" value="ADC-like"/>
    <property type="match status" value="1"/>
</dbReference>
<dbReference type="GO" id="GO:0045333">
    <property type="term" value="P:cellular respiration"/>
    <property type="evidence" value="ECO:0007669"/>
    <property type="project" value="UniProtKB-ARBA"/>
</dbReference>
<dbReference type="PIRSF" id="PIRSF000144">
    <property type="entry name" value="CbbBc"/>
    <property type="match status" value="1"/>
</dbReference>
<evidence type="ECO:0000256" key="9">
    <source>
        <dbReference type="ARBA" id="ARBA00023014"/>
    </source>
</evidence>
<dbReference type="OrthoDB" id="5287431at2"/>
<organism evidence="12 13">
    <name type="scientific">Dyella monticola</name>
    <dbReference type="NCBI Taxonomy" id="1927958"/>
    <lineage>
        <taxon>Bacteria</taxon>
        <taxon>Pseudomonadati</taxon>
        <taxon>Pseudomonadota</taxon>
        <taxon>Gammaproteobacteria</taxon>
        <taxon>Lysobacterales</taxon>
        <taxon>Rhodanobacteraceae</taxon>
        <taxon>Dyella</taxon>
    </lineage>
</organism>
<reference evidence="12 13" key="1">
    <citation type="submission" date="2018-07" db="EMBL/GenBank/DDBJ databases">
        <title>Dyella monticola sp. nov. and Dyella psychrodurans sp. nov. isolated from monsoon evergreen broad-leaved forest soil of Dinghu Mountain, China.</title>
        <authorList>
            <person name="Gao Z."/>
            <person name="Qiu L."/>
        </authorList>
    </citation>
    <scope>NUCLEOTIDE SEQUENCE [LARGE SCALE GENOMIC DNA]</scope>
    <source>
        <strain evidence="12 13">4G-K06</strain>
    </source>
</reference>
<dbReference type="Gene3D" id="2.40.40.20">
    <property type="match status" value="1"/>
</dbReference>
<evidence type="ECO:0000313" key="12">
    <source>
        <dbReference type="EMBL" id="RDS79871.1"/>
    </source>
</evidence>
<dbReference type="InterPro" id="IPR041953">
    <property type="entry name" value="YdeP_MopB"/>
</dbReference>
<evidence type="ECO:0000256" key="8">
    <source>
        <dbReference type="ARBA" id="ARBA00023004"/>
    </source>
</evidence>
<keyword evidence="9" id="KW-0411">Iron-sulfur</keyword>
<evidence type="ECO:0000259" key="11">
    <source>
        <dbReference type="Pfam" id="PF01568"/>
    </source>
</evidence>
<dbReference type="GO" id="GO:1990204">
    <property type="term" value="C:oxidoreductase complex"/>
    <property type="evidence" value="ECO:0007669"/>
    <property type="project" value="UniProtKB-ARBA"/>
</dbReference>
<dbReference type="PANTHER" id="PTHR43105:SF4">
    <property type="entry name" value="PROTEIN YDEP"/>
    <property type="match status" value="1"/>
</dbReference>
<dbReference type="NCBIfam" id="TIGR01701">
    <property type="entry name" value="Fdhalpha-like"/>
    <property type="match status" value="1"/>
</dbReference>
<gene>
    <name evidence="12" type="ORF">DWU98_15625</name>
</gene>
<comment type="similarity">
    <text evidence="3">Belongs to the prokaryotic molybdopterin-containing oxidoreductase family.</text>
</comment>
<dbReference type="CDD" id="cd02787">
    <property type="entry name" value="MopB_CT_ydeP"/>
    <property type="match status" value="1"/>
</dbReference>
<dbReference type="GO" id="GO:0016020">
    <property type="term" value="C:membrane"/>
    <property type="evidence" value="ECO:0007669"/>
    <property type="project" value="TreeGrafter"/>
</dbReference>
<evidence type="ECO:0000256" key="5">
    <source>
        <dbReference type="ARBA" id="ARBA00022505"/>
    </source>
</evidence>
<keyword evidence="5" id="KW-0500">Molybdenum</keyword>
<evidence type="ECO:0000313" key="13">
    <source>
        <dbReference type="Proteomes" id="UP000254258"/>
    </source>
</evidence>
<dbReference type="EMBL" id="QRBE01000010">
    <property type="protein sequence ID" value="RDS79871.1"/>
    <property type="molecule type" value="Genomic_DNA"/>
</dbReference>
<evidence type="ECO:0000256" key="6">
    <source>
        <dbReference type="ARBA" id="ARBA00022723"/>
    </source>
</evidence>
<dbReference type="InterPro" id="IPR010046">
    <property type="entry name" value="Mopterin_OxRdtse_a_bac"/>
</dbReference>
<dbReference type="InterPro" id="IPR037951">
    <property type="entry name" value="MopB_CT_YdeP"/>
</dbReference>
<evidence type="ECO:0000256" key="3">
    <source>
        <dbReference type="ARBA" id="ARBA00010312"/>
    </source>
</evidence>
<dbReference type="SUPFAM" id="SSF53706">
    <property type="entry name" value="Formate dehydrogenase/DMSO reductase, domains 1-3"/>
    <property type="match status" value="1"/>
</dbReference>
<protein>
    <submittedName>
        <fullName evidence="12">CbbBc protein</fullName>
    </submittedName>
</protein>
<dbReference type="GO" id="GO:0051539">
    <property type="term" value="F:4 iron, 4 sulfur cluster binding"/>
    <property type="evidence" value="ECO:0007669"/>
    <property type="project" value="UniProtKB-KW"/>
</dbReference>
<dbReference type="InterPro" id="IPR006656">
    <property type="entry name" value="Mopterin_OxRdtase"/>
</dbReference>
<evidence type="ECO:0000259" key="10">
    <source>
        <dbReference type="Pfam" id="PF00384"/>
    </source>
</evidence>
<accession>A0A370WUZ6</accession>
<sequence>MSEKNKVPGVSTYNGPAGGWGALRAVAKAIRGQMAVGRDTSALLRVNQPTGFDCPGCAWPDPKSTSSFEFCENGAKAVSWEATSKRVRPEFFAANTVTSLWGLSDYALESLGRITHPMAYDATTDTYVAITWSEAMDRIGQALRALPDPRMAEFYTSGRASNEAAFLYQIFVREYGSSNFPDCSNMCHEATSVGLPQSIGVGKGTVLLEDFDHCDAVFCIGHNPGTNHPRMLATLREVSKRNVPIIAINPLPERGLERFTDPQVPIEMVANLATPIASTYYQIKSGGDLALLKGMMKWLFEEDRNAIDHGHAGVLDHDFIREHTTGIDALKADVESTTWDVIVAKTGLSREEIEAVAKTYSQAKRVIVCYGMGITQHAHGTENVQQIANLLLLRGNIGREGAGICPLRGHSNVQGNRTVGITEKPNDALILGIERAFGFTAPKEHGHDAVRAIQAIGEGHSKALISLGGNLAVAMSDPQATFAAMRTLDLAVHITTKLNRSQLIIGKQSIILPCLGRTELDIQAEGQQSITVEDSMSMVHASAGQLPPASEHLRSEPWIIAHIAKATLPATRVDWDALVANYDRIRDKIEIVYPDFFDYNQRIREPGGFRLYIAASERKWATADGKAHFLLARGVSEDPNLPSQHLTLTTVRSHDQYNTTIYSLNDRYRGVTGRRDIVFVNPDDLKANGLQHGDRIDVEVVGPNAVDHQGNTRSVRGFVAVSYPIAAGTVAIYFPEGNCLVGLDSFDPESGTPTYKSVPVSLQRSRAKAPAVDA</sequence>
<proteinExistence type="inferred from homology"/>
<dbReference type="InterPro" id="IPR006657">
    <property type="entry name" value="MoPterin_dinucl-bd_dom"/>
</dbReference>
<evidence type="ECO:0000256" key="7">
    <source>
        <dbReference type="ARBA" id="ARBA00023002"/>
    </source>
</evidence>
<evidence type="ECO:0000256" key="1">
    <source>
        <dbReference type="ARBA" id="ARBA00001942"/>
    </source>
</evidence>
<dbReference type="Pfam" id="PF00384">
    <property type="entry name" value="Molybdopterin"/>
    <property type="match status" value="1"/>
</dbReference>
<comment type="caution">
    <text evidence="12">The sequence shown here is derived from an EMBL/GenBank/DDBJ whole genome shotgun (WGS) entry which is preliminary data.</text>
</comment>
<keyword evidence="6" id="KW-0479">Metal-binding</keyword>
<keyword evidence="13" id="KW-1185">Reference proteome</keyword>
<evidence type="ECO:0000256" key="4">
    <source>
        <dbReference type="ARBA" id="ARBA00022485"/>
    </source>
</evidence>
<dbReference type="AlphaFoldDB" id="A0A370WUZ6"/>
<dbReference type="InterPro" id="IPR009010">
    <property type="entry name" value="Asp_de-COase-like_dom_sf"/>
</dbReference>
<comment type="cofactor">
    <cofactor evidence="2">
        <name>[4Fe-4S] cluster</name>
        <dbReference type="ChEBI" id="CHEBI:49883"/>
    </cofactor>
</comment>
<dbReference type="Proteomes" id="UP000254258">
    <property type="component" value="Unassembled WGS sequence"/>
</dbReference>
<dbReference type="GO" id="GO:0008863">
    <property type="term" value="F:formate dehydrogenase (NAD+) activity"/>
    <property type="evidence" value="ECO:0007669"/>
    <property type="project" value="InterPro"/>
</dbReference>
<dbReference type="GO" id="GO:0043546">
    <property type="term" value="F:molybdopterin cofactor binding"/>
    <property type="evidence" value="ECO:0007669"/>
    <property type="project" value="InterPro"/>
</dbReference>
<dbReference type="RefSeq" id="WP_115496503.1">
    <property type="nucleotide sequence ID" value="NZ_QRBE01000010.1"/>
</dbReference>
<name>A0A370WUZ6_9GAMM</name>